<dbReference type="EMBL" id="JACXVP010000004">
    <property type="protein sequence ID" value="KAG5610879.1"/>
    <property type="molecule type" value="Genomic_DNA"/>
</dbReference>
<sequence length="208" mass="23567">MGVCFSWVNEPNHAPIKLECFPNVRDNEVGEEHLNEVEPPSVFPSNPTTETSFGLFDTSNVPFEAPPGDPPSTVPHPSTVSLPSTIPLHSCVPLFDPLTNHDSSDDELEDDLKCHEGEVEYDETNISIREILSGKLKGDEPYYLSDEIPSFEYMMKHVAEMEEAPNRIVFDETCEKIVWKLGLTFRSIEKFRSAITRYIVLLKIQIEK</sequence>
<evidence type="ECO:0000313" key="3">
    <source>
        <dbReference type="Proteomes" id="UP000824120"/>
    </source>
</evidence>
<evidence type="ECO:0000313" key="2">
    <source>
        <dbReference type="EMBL" id="KAG5610879.1"/>
    </source>
</evidence>
<dbReference type="AlphaFoldDB" id="A0A9J5ZFZ1"/>
<protein>
    <submittedName>
        <fullName evidence="2">Uncharacterized protein</fullName>
    </submittedName>
</protein>
<organism evidence="2 3">
    <name type="scientific">Solanum commersonii</name>
    <name type="common">Commerson's wild potato</name>
    <name type="synonym">Commerson's nightshade</name>
    <dbReference type="NCBI Taxonomy" id="4109"/>
    <lineage>
        <taxon>Eukaryota</taxon>
        <taxon>Viridiplantae</taxon>
        <taxon>Streptophyta</taxon>
        <taxon>Embryophyta</taxon>
        <taxon>Tracheophyta</taxon>
        <taxon>Spermatophyta</taxon>
        <taxon>Magnoliopsida</taxon>
        <taxon>eudicotyledons</taxon>
        <taxon>Gunneridae</taxon>
        <taxon>Pentapetalae</taxon>
        <taxon>asterids</taxon>
        <taxon>lamiids</taxon>
        <taxon>Solanales</taxon>
        <taxon>Solanaceae</taxon>
        <taxon>Solanoideae</taxon>
        <taxon>Solaneae</taxon>
        <taxon>Solanum</taxon>
    </lineage>
</organism>
<proteinExistence type="predicted"/>
<feature type="compositionally biased region" description="Pro residues" evidence="1">
    <location>
        <begin position="64"/>
        <end position="74"/>
    </location>
</feature>
<accession>A0A9J5ZFZ1</accession>
<comment type="caution">
    <text evidence="2">The sequence shown here is derived from an EMBL/GenBank/DDBJ whole genome shotgun (WGS) entry which is preliminary data.</text>
</comment>
<evidence type="ECO:0000256" key="1">
    <source>
        <dbReference type="SAM" id="MobiDB-lite"/>
    </source>
</evidence>
<reference evidence="2 3" key="1">
    <citation type="submission" date="2020-09" db="EMBL/GenBank/DDBJ databases">
        <title>De no assembly of potato wild relative species, Solanum commersonii.</title>
        <authorList>
            <person name="Cho K."/>
        </authorList>
    </citation>
    <scope>NUCLEOTIDE SEQUENCE [LARGE SCALE GENOMIC DNA]</scope>
    <source>
        <strain evidence="2">LZ3.2</strain>
        <tissue evidence="2">Leaf</tissue>
    </source>
</reference>
<dbReference type="Proteomes" id="UP000824120">
    <property type="component" value="Chromosome 4"/>
</dbReference>
<name>A0A9J5ZFZ1_SOLCO</name>
<gene>
    <name evidence="2" type="ORF">H5410_022160</name>
</gene>
<feature type="region of interest" description="Disordered" evidence="1">
    <location>
        <begin position="61"/>
        <end position="80"/>
    </location>
</feature>
<keyword evidence="3" id="KW-1185">Reference proteome</keyword>